<dbReference type="RefSeq" id="WP_119534321.1">
    <property type="nucleotide sequence ID" value="NZ_NRJF01000051.1"/>
</dbReference>
<dbReference type="EMBL" id="NRJF01000051">
    <property type="protein sequence ID" value="RIY37105.1"/>
    <property type="molecule type" value="Genomic_DNA"/>
</dbReference>
<dbReference type="OrthoDB" id="5678508at2"/>
<organism evidence="1 2">
    <name type="scientific">Psittacicella gerlachiana</name>
    <dbReference type="NCBI Taxonomy" id="2028574"/>
    <lineage>
        <taxon>Bacteria</taxon>
        <taxon>Pseudomonadati</taxon>
        <taxon>Pseudomonadota</taxon>
        <taxon>Gammaproteobacteria</taxon>
        <taxon>Pasteurellales</taxon>
        <taxon>Psittacicellaceae</taxon>
        <taxon>Psittacicella</taxon>
    </lineage>
</organism>
<sequence length="202" mass="23016">MSTQNLFGVTFELMVNSALINLLKNNSTKLPTKTFIAQQLNSTPKKLGLSNISVEDLILKSLNNYEFEINSILENILKDRKNDSLEEKVTVFTKEIIKTLLSKPQLAHILSFNNLYANLEFSSSVTSINLTTYFAYKRLFNRFNEKISNTFSKLFNDLLSGIYLNISQNISHGVSQSILQDLEEEINNEITLLKNLVKKISI</sequence>
<keyword evidence="2" id="KW-1185">Reference proteome</keyword>
<name>A0A3A1YHE1_9GAMM</name>
<protein>
    <submittedName>
        <fullName evidence="1">Uncharacterized protein</fullName>
    </submittedName>
</protein>
<gene>
    <name evidence="1" type="ORF">CKF59_02040</name>
</gene>
<proteinExistence type="predicted"/>
<accession>A0A3A1YHE1</accession>
<evidence type="ECO:0000313" key="2">
    <source>
        <dbReference type="Proteomes" id="UP000265964"/>
    </source>
</evidence>
<comment type="caution">
    <text evidence="1">The sequence shown here is derived from an EMBL/GenBank/DDBJ whole genome shotgun (WGS) entry which is preliminary data.</text>
</comment>
<dbReference type="Proteomes" id="UP000265964">
    <property type="component" value="Unassembled WGS sequence"/>
</dbReference>
<dbReference type="AlphaFoldDB" id="A0A3A1YHE1"/>
<reference evidence="1 2" key="1">
    <citation type="submission" date="2017-08" db="EMBL/GenBank/DDBJ databases">
        <title>Reclassification of Bisgaard taxon 37 and 44.</title>
        <authorList>
            <person name="Christensen H."/>
        </authorList>
    </citation>
    <scope>NUCLEOTIDE SEQUENCE [LARGE SCALE GENOMIC DNA]</scope>
    <source>
        <strain evidence="1 2">EEAB3T1</strain>
    </source>
</reference>
<evidence type="ECO:0000313" key="1">
    <source>
        <dbReference type="EMBL" id="RIY37105.1"/>
    </source>
</evidence>